<reference evidence="2 3" key="1">
    <citation type="journal article" date="2018" name="Front. Plant Sci.">
        <title>Red Clover (Trifolium pratense) and Zigzag Clover (T. medium) - A Picture of Genomic Similarities and Differences.</title>
        <authorList>
            <person name="Dluhosova J."/>
            <person name="Istvanek J."/>
            <person name="Nedelnik J."/>
            <person name="Repkova J."/>
        </authorList>
    </citation>
    <scope>NUCLEOTIDE SEQUENCE [LARGE SCALE GENOMIC DNA]</scope>
    <source>
        <strain evidence="3">cv. 10/8</strain>
        <tissue evidence="2">Leaf</tissue>
    </source>
</reference>
<proteinExistence type="predicted"/>
<name>A0A392S576_9FABA</name>
<evidence type="ECO:0000313" key="2">
    <source>
        <dbReference type="EMBL" id="MCI43978.1"/>
    </source>
</evidence>
<feature type="non-terminal residue" evidence="2">
    <location>
        <position position="1"/>
    </location>
</feature>
<evidence type="ECO:0000256" key="1">
    <source>
        <dbReference type="SAM" id="MobiDB-lite"/>
    </source>
</evidence>
<dbReference type="AlphaFoldDB" id="A0A392S576"/>
<evidence type="ECO:0000313" key="3">
    <source>
        <dbReference type="Proteomes" id="UP000265520"/>
    </source>
</evidence>
<organism evidence="2 3">
    <name type="scientific">Trifolium medium</name>
    <dbReference type="NCBI Taxonomy" id="97028"/>
    <lineage>
        <taxon>Eukaryota</taxon>
        <taxon>Viridiplantae</taxon>
        <taxon>Streptophyta</taxon>
        <taxon>Embryophyta</taxon>
        <taxon>Tracheophyta</taxon>
        <taxon>Spermatophyta</taxon>
        <taxon>Magnoliopsida</taxon>
        <taxon>eudicotyledons</taxon>
        <taxon>Gunneridae</taxon>
        <taxon>Pentapetalae</taxon>
        <taxon>rosids</taxon>
        <taxon>fabids</taxon>
        <taxon>Fabales</taxon>
        <taxon>Fabaceae</taxon>
        <taxon>Papilionoideae</taxon>
        <taxon>50 kb inversion clade</taxon>
        <taxon>NPAAA clade</taxon>
        <taxon>Hologalegina</taxon>
        <taxon>IRL clade</taxon>
        <taxon>Trifolieae</taxon>
        <taxon>Trifolium</taxon>
    </lineage>
</organism>
<feature type="region of interest" description="Disordered" evidence="1">
    <location>
        <begin position="1"/>
        <end position="22"/>
    </location>
</feature>
<dbReference type="Proteomes" id="UP000265520">
    <property type="component" value="Unassembled WGS sequence"/>
</dbReference>
<protein>
    <submittedName>
        <fullName evidence="2">Uncharacterized protein</fullName>
    </submittedName>
</protein>
<comment type="caution">
    <text evidence="2">The sequence shown here is derived from an EMBL/GenBank/DDBJ whole genome shotgun (WGS) entry which is preliminary data.</text>
</comment>
<accession>A0A392S576</accession>
<keyword evidence="3" id="KW-1185">Reference proteome</keyword>
<sequence>TTPSIATTYNRKSQPATSIMIK</sequence>
<dbReference type="EMBL" id="LXQA010324384">
    <property type="protein sequence ID" value="MCI43978.1"/>
    <property type="molecule type" value="Genomic_DNA"/>
</dbReference>